<evidence type="ECO:0000313" key="3">
    <source>
        <dbReference type="Proteomes" id="UP000268014"/>
    </source>
</evidence>
<dbReference type="OrthoDB" id="5840767at2759"/>
<dbReference type="AlphaFoldDB" id="A0A0N4W8Y7"/>
<gene>
    <name evidence="2" type="ORF">HPLM_LOCUS6700</name>
</gene>
<reference evidence="2 3" key="2">
    <citation type="submission" date="2018-11" db="EMBL/GenBank/DDBJ databases">
        <authorList>
            <consortium name="Pathogen Informatics"/>
        </authorList>
    </citation>
    <scope>NUCLEOTIDE SEQUENCE [LARGE SCALE GENOMIC DNA]</scope>
    <source>
        <strain evidence="2 3">MHpl1</strain>
    </source>
</reference>
<organism evidence="4">
    <name type="scientific">Haemonchus placei</name>
    <name type="common">Barber's pole worm</name>
    <dbReference type="NCBI Taxonomy" id="6290"/>
    <lineage>
        <taxon>Eukaryota</taxon>
        <taxon>Metazoa</taxon>
        <taxon>Ecdysozoa</taxon>
        <taxon>Nematoda</taxon>
        <taxon>Chromadorea</taxon>
        <taxon>Rhabditida</taxon>
        <taxon>Rhabditina</taxon>
        <taxon>Rhabditomorpha</taxon>
        <taxon>Strongyloidea</taxon>
        <taxon>Trichostrongylidae</taxon>
        <taxon>Haemonchus</taxon>
    </lineage>
</organism>
<name>A0A0N4W8Y7_HAEPC</name>
<dbReference type="InterPro" id="IPR035291">
    <property type="entry name" value="DUF5354"/>
</dbReference>
<dbReference type="OMA" id="DYCVFIP"/>
<dbReference type="Pfam" id="PF17305">
    <property type="entry name" value="DUF5354"/>
    <property type="match status" value="1"/>
</dbReference>
<feature type="chain" id="PRO_5043123513" evidence="1">
    <location>
        <begin position="18"/>
        <end position="131"/>
    </location>
</feature>
<accession>A0A0N4W8Y7</accession>
<protein>
    <submittedName>
        <fullName evidence="4">ZP domain-containing protein</fullName>
    </submittedName>
</protein>
<evidence type="ECO:0000313" key="2">
    <source>
        <dbReference type="EMBL" id="VDO29770.1"/>
    </source>
</evidence>
<keyword evidence="1" id="KW-0732">Signal</keyword>
<sequence>MLRLVAFIFAIMSTSKALVCYENDDDGNVKEVSNDEWTYCALIPETDRAQGRVFGIGQDVESLSGYDSTFNQSDALYKVLSVCIYEKYDLAKLSPRFARPEFLFRCVCNYDRCNSHNTFQGYLYGVRQDNQ</sequence>
<dbReference type="Proteomes" id="UP000268014">
    <property type="component" value="Unassembled WGS sequence"/>
</dbReference>
<evidence type="ECO:0000313" key="4">
    <source>
        <dbReference type="WBParaSite" id="HPLM_0000670801-mRNA-1"/>
    </source>
</evidence>
<feature type="signal peptide" evidence="1">
    <location>
        <begin position="1"/>
        <end position="17"/>
    </location>
</feature>
<dbReference type="WBParaSite" id="HPLM_0000670801-mRNA-1">
    <property type="protein sequence ID" value="HPLM_0000670801-mRNA-1"/>
    <property type="gene ID" value="HPLM_0000670801"/>
</dbReference>
<dbReference type="EMBL" id="UZAF01016533">
    <property type="protein sequence ID" value="VDO29770.1"/>
    <property type="molecule type" value="Genomic_DNA"/>
</dbReference>
<proteinExistence type="predicted"/>
<evidence type="ECO:0000256" key="1">
    <source>
        <dbReference type="SAM" id="SignalP"/>
    </source>
</evidence>
<reference evidence="4" key="1">
    <citation type="submission" date="2016-04" db="UniProtKB">
        <authorList>
            <consortium name="WormBaseParasite"/>
        </authorList>
    </citation>
    <scope>IDENTIFICATION</scope>
</reference>
<keyword evidence="3" id="KW-1185">Reference proteome</keyword>